<dbReference type="InterPro" id="IPR008492">
    <property type="entry name" value="Rv2714-like"/>
</dbReference>
<dbReference type="GO" id="GO:0000502">
    <property type="term" value="C:proteasome complex"/>
    <property type="evidence" value="ECO:0007669"/>
    <property type="project" value="UniProtKB-KW"/>
</dbReference>
<dbReference type="PIRSF" id="PIRSF028754">
    <property type="entry name" value="UCP028754"/>
    <property type="match status" value="1"/>
</dbReference>
<accession>A0ABW5W4G3</accession>
<dbReference type="EMBL" id="JBHUOF010000005">
    <property type="protein sequence ID" value="MFD2798838.1"/>
    <property type="molecule type" value="Genomic_DNA"/>
</dbReference>
<dbReference type="InterPro" id="IPR019151">
    <property type="entry name" value="Proteasome_assmbl_chaperone_2"/>
</dbReference>
<dbReference type="Pfam" id="PF09754">
    <property type="entry name" value="PAC2"/>
    <property type="match status" value="1"/>
</dbReference>
<dbReference type="SUPFAM" id="SSF159659">
    <property type="entry name" value="Cgl1923-like"/>
    <property type="match status" value="1"/>
</dbReference>
<name>A0ABW5W4G3_9PSEU</name>
<dbReference type="RefSeq" id="WP_377388965.1">
    <property type="nucleotide sequence ID" value="NZ_JBHSAN010000014.1"/>
</dbReference>
<reference evidence="2" key="1">
    <citation type="journal article" date="2019" name="Int. J. Syst. Evol. Microbiol.">
        <title>The Global Catalogue of Microorganisms (GCM) 10K type strain sequencing project: providing services to taxonomists for standard genome sequencing and annotation.</title>
        <authorList>
            <consortium name="The Broad Institute Genomics Platform"/>
            <consortium name="The Broad Institute Genome Sequencing Center for Infectious Disease"/>
            <person name="Wu L."/>
            <person name="Ma J."/>
        </authorList>
    </citation>
    <scope>NUCLEOTIDE SEQUENCE [LARGE SCALE GENOMIC DNA]</scope>
    <source>
        <strain evidence="2">IBRC-M 10906</strain>
    </source>
</reference>
<organism evidence="1 2">
    <name type="scientific">Prauserella oleivorans</name>
    <dbReference type="NCBI Taxonomy" id="1478153"/>
    <lineage>
        <taxon>Bacteria</taxon>
        <taxon>Bacillati</taxon>
        <taxon>Actinomycetota</taxon>
        <taxon>Actinomycetes</taxon>
        <taxon>Pseudonocardiales</taxon>
        <taxon>Pseudonocardiaceae</taxon>
        <taxon>Prauserella</taxon>
    </lineage>
</organism>
<dbReference type="Proteomes" id="UP001597478">
    <property type="component" value="Unassembled WGS sequence"/>
</dbReference>
<evidence type="ECO:0000313" key="2">
    <source>
        <dbReference type="Proteomes" id="UP001597478"/>
    </source>
</evidence>
<evidence type="ECO:0000313" key="1">
    <source>
        <dbReference type="EMBL" id="MFD2798838.1"/>
    </source>
</evidence>
<keyword evidence="1" id="KW-0647">Proteasome</keyword>
<dbReference type="Gene3D" id="3.40.50.10900">
    <property type="entry name" value="PAC-like subunit"/>
    <property type="match status" value="1"/>
</dbReference>
<dbReference type="InterPro" id="IPR038389">
    <property type="entry name" value="PSMG2_sf"/>
</dbReference>
<proteinExistence type="predicted"/>
<sequence>MVSDPDELYAVDSDLPVLDGAVLLYHFDGYIDAGSAGSVLADHLVEDLDGPIVARFDVDRLLDYRSRRPTMTFDGDHWEDYDAPELAVRLLHDANDTPFLLLTGPEPDREWELFAEAVRQLVQRWHVRLSVEFQGIPMAVPHTRPLGVTAHATRSELVREFTPMFNRVQIPGSAEALLELRLGQSGHDAVGFAAHVPHYLANARYPGAALTLLDAIQRVTGLELPADALREASRRTDVEVDRQVRESAEAADVVSALERQYDAFTAATGNLLAEEGEMPTGEEIASQFEKFLAEQQGNDSTDS</sequence>
<comment type="caution">
    <text evidence="1">The sequence shown here is derived from an EMBL/GenBank/DDBJ whole genome shotgun (WGS) entry which is preliminary data.</text>
</comment>
<keyword evidence="2" id="KW-1185">Reference proteome</keyword>
<gene>
    <name evidence="1" type="ORF">ACFS2C_05475</name>
</gene>
<protein>
    <submittedName>
        <fullName evidence="1">Proteasome assembly chaperone family protein</fullName>
    </submittedName>
</protein>
<dbReference type="Gene3D" id="1.10.287.100">
    <property type="match status" value="1"/>
</dbReference>